<evidence type="ECO:0008006" key="4">
    <source>
        <dbReference type="Google" id="ProtNLM"/>
    </source>
</evidence>
<name>A0A1I1DIC8_BREAD</name>
<dbReference type="STRING" id="34097.SAMN02745150_00569"/>
<gene>
    <name evidence="2" type="ORF">SAMN02745150_00569</name>
</gene>
<dbReference type="PROSITE" id="PS51257">
    <property type="entry name" value="PROKAR_LIPOPROTEIN"/>
    <property type="match status" value="1"/>
</dbReference>
<accession>A0A1I1DIC8</accession>
<organism evidence="2 3">
    <name type="scientific">Brevinema andersonii</name>
    <dbReference type="NCBI Taxonomy" id="34097"/>
    <lineage>
        <taxon>Bacteria</taxon>
        <taxon>Pseudomonadati</taxon>
        <taxon>Spirochaetota</taxon>
        <taxon>Spirochaetia</taxon>
        <taxon>Brevinematales</taxon>
        <taxon>Brevinemataceae</taxon>
        <taxon>Brevinema</taxon>
    </lineage>
</organism>
<proteinExistence type="predicted"/>
<protein>
    <recommendedName>
        <fullName evidence="4">Lipoprotein</fullName>
    </recommendedName>
</protein>
<dbReference type="EMBL" id="FOKY01000002">
    <property type="protein sequence ID" value="SFB74695.1"/>
    <property type="molecule type" value="Genomic_DNA"/>
</dbReference>
<feature type="signal peptide" evidence="1">
    <location>
        <begin position="1"/>
        <end position="18"/>
    </location>
</feature>
<evidence type="ECO:0000313" key="3">
    <source>
        <dbReference type="Proteomes" id="UP000240042"/>
    </source>
</evidence>
<evidence type="ECO:0000313" key="2">
    <source>
        <dbReference type="EMBL" id="SFB74695.1"/>
    </source>
</evidence>
<reference evidence="3" key="1">
    <citation type="submission" date="2016-10" db="EMBL/GenBank/DDBJ databases">
        <authorList>
            <person name="Varghese N."/>
            <person name="Submissions S."/>
        </authorList>
    </citation>
    <scope>NUCLEOTIDE SEQUENCE [LARGE SCALE GENOMIC DNA]</scope>
    <source>
        <strain evidence="3">ATCC 43811</strain>
    </source>
</reference>
<keyword evidence="3" id="KW-1185">Reference proteome</keyword>
<dbReference type="RefSeq" id="WP_092318421.1">
    <property type="nucleotide sequence ID" value="NZ_FOKY01000002.1"/>
</dbReference>
<sequence length="142" mass="16141">MKKTAYFMFFILFTSACAKKNYVKINDNMLTIRVRVSRRGLDLPDVVLEKALKDLKKTSGVFVPNTANSTIASNMLTIDMRISNISNNMEPVGIFRYFINDQDSGTSATSSAFTIKIPDNIQGSLFETPVYQVRWYTRFEGK</sequence>
<feature type="chain" id="PRO_5015175844" description="Lipoprotein" evidence="1">
    <location>
        <begin position="19"/>
        <end position="142"/>
    </location>
</feature>
<keyword evidence="1" id="KW-0732">Signal</keyword>
<dbReference type="Proteomes" id="UP000240042">
    <property type="component" value="Unassembled WGS sequence"/>
</dbReference>
<evidence type="ECO:0000256" key="1">
    <source>
        <dbReference type="SAM" id="SignalP"/>
    </source>
</evidence>
<dbReference type="AlphaFoldDB" id="A0A1I1DIC8"/>